<evidence type="ECO:0000259" key="13">
    <source>
        <dbReference type="PROSITE" id="PS51918"/>
    </source>
</evidence>
<dbReference type="SUPFAM" id="SSF102114">
    <property type="entry name" value="Radical SAM enzymes"/>
    <property type="match status" value="1"/>
</dbReference>
<keyword evidence="4" id="KW-0963">Cytoplasm</keyword>
<dbReference type="PROSITE" id="PS51918">
    <property type="entry name" value="RADICAL_SAM"/>
    <property type="match status" value="1"/>
</dbReference>
<comment type="subcellular location">
    <subcellularLocation>
        <location evidence="2">Cytoplasm</location>
    </subcellularLocation>
</comment>
<comment type="cofactor">
    <cofactor evidence="1">
        <name>[4Fe-4S] cluster</name>
        <dbReference type="ChEBI" id="CHEBI:49883"/>
    </cofactor>
</comment>
<evidence type="ECO:0000256" key="7">
    <source>
        <dbReference type="ARBA" id="ARBA00022691"/>
    </source>
</evidence>
<dbReference type="SFLD" id="SFLDF00275">
    <property type="entry name" value="adenosine_C2_methyltransferase"/>
    <property type="match status" value="1"/>
</dbReference>
<dbReference type="GO" id="GO:0008173">
    <property type="term" value="F:RNA methyltransferase activity"/>
    <property type="evidence" value="ECO:0007669"/>
    <property type="project" value="InterPro"/>
</dbReference>
<evidence type="ECO:0000256" key="4">
    <source>
        <dbReference type="ARBA" id="ARBA00022490"/>
    </source>
</evidence>
<dbReference type="InterPro" id="IPR040072">
    <property type="entry name" value="Methyltransferase_A"/>
</dbReference>
<evidence type="ECO:0000256" key="1">
    <source>
        <dbReference type="ARBA" id="ARBA00001966"/>
    </source>
</evidence>
<evidence type="ECO:0000256" key="2">
    <source>
        <dbReference type="ARBA" id="ARBA00004496"/>
    </source>
</evidence>
<protein>
    <recommendedName>
        <fullName evidence="13">Radical SAM core domain-containing protein</fullName>
    </recommendedName>
</protein>
<keyword evidence="6" id="KW-0808">Transferase</keyword>
<feature type="signal peptide" evidence="12">
    <location>
        <begin position="1"/>
        <end position="20"/>
    </location>
</feature>
<feature type="region of interest" description="Disordered" evidence="11">
    <location>
        <begin position="77"/>
        <end position="96"/>
    </location>
</feature>
<keyword evidence="10" id="KW-0411">Iron-sulfur</keyword>
<gene>
    <name evidence="14" type="ORF">PAUS00366_LOCUS5946</name>
</gene>
<dbReference type="GO" id="GO:0005737">
    <property type="term" value="C:cytoplasm"/>
    <property type="evidence" value="ECO:0007669"/>
    <property type="project" value="UniProtKB-SubCell"/>
</dbReference>
<reference evidence="14" key="1">
    <citation type="submission" date="2021-01" db="EMBL/GenBank/DDBJ databases">
        <authorList>
            <person name="Corre E."/>
            <person name="Pelletier E."/>
            <person name="Niang G."/>
            <person name="Scheremetjew M."/>
            <person name="Finn R."/>
            <person name="Kale V."/>
            <person name="Holt S."/>
            <person name="Cochrane G."/>
            <person name="Meng A."/>
            <person name="Brown T."/>
            <person name="Cohen L."/>
        </authorList>
    </citation>
    <scope>NUCLEOTIDE SEQUENCE</scope>
    <source>
        <strain evidence="14">10249 10 AB</strain>
    </source>
</reference>
<keyword evidence="9" id="KW-0408">Iron</keyword>
<name>A0A7S4EHD8_9STRA</name>
<keyword evidence="7" id="KW-0949">S-adenosyl-L-methionine</keyword>
<feature type="compositionally biased region" description="Basic residues" evidence="11">
    <location>
        <begin position="476"/>
        <end position="487"/>
    </location>
</feature>
<dbReference type="GO" id="GO:0070475">
    <property type="term" value="P:rRNA base methylation"/>
    <property type="evidence" value="ECO:0007669"/>
    <property type="project" value="TreeGrafter"/>
</dbReference>
<feature type="compositionally biased region" description="Basic and acidic residues" evidence="11">
    <location>
        <begin position="43"/>
        <end position="59"/>
    </location>
</feature>
<evidence type="ECO:0000256" key="6">
    <source>
        <dbReference type="ARBA" id="ARBA00022679"/>
    </source>
</evidence>
<evidence type="ECO:0000256" key="3">
    <source>
        <dbReference type="ARBA" id="ARBA00022485"/>
    </source>
</evidence>
<feature type="domain" description="Radical SAM core" evidence="13">
    <location>
        <begin position="223"/>
        <end position="465"/>
    </location>
</feature>
<evidence type="ECO:0000256" key="12">
    <source>
        <dbReference type="SAM" id="SignalP"/>
    </source>
</evidence>
<dbReference type="PANTHER" id="PTHR30544">
    <property type="entry name" value="23S RRNA METHYLTRANSFERASE"/>
    <property type="match status" value="1"/>
</dbReference>
<feature type="region of interest" description="Disordered" evidence="11">
    <location>
        <begin position="39"/>
        <end position="60"/>
    </location>
</feature>
<dbReference type="PANTHER" id="PTHR30544:SF5">
    <property type="entry name" value="RADICAL SAM CORE DOMAIN-CONTAINING PROTEIN"/>
    <property type="match status" value="1"/>
</dbReference>
<dbReference type="InterPro" id="IPR004383">
    <property type="entry name" value="rRNA_lsu_MTrfase_RlmN/Cfr"/>
</dbReference>
<evidence type="ECO:0000256" key="8">
    <source>
        <dbReference type="ARBA" id="ARBA00022723"/>
    </source>
</evidence>
<feature type="chain" id="PRO_5030957682" description="Radical SAM core domain-containing protein" evidence="12">
    <location>
        <begin position="21"/>
        <end position="487"/>
    </location>
</feature>
<dbReference type="InterPro" id="IPR013785">
    <property type="entry name" value="Aldolase_TIM"/>
</dbReference>
<dbReference type="InterPro" id="IPR058240">
    <property type="entry name" value="rSAM_sf"/>
</dbReference>
<dbReference type="Pfam" id="PF04055">
    <property type="entry name" value="Radical_SAM"/>
    <property type="match status" value="1"/>
</dbReference>
<dbReference type="SFLD" id="SFLDG01062">
    <property type="entry name" value="methyltransferase_(Class_A)"/>
    <property type="match status" value="1"/>
</dbReference>
<proteinExistence type="predicted"/>
<keyword evidence="12" id="KW-0732">Signal</keyword>
<sequence>MKFTTSACLLLSILPQASLAFVPISNKISSVTSLASTLAPEPPMKRRYDDDESNDKSKGDVVPIKITTKKVVEISSKTNSSVSSTKEQQQQQQLGPISMSFEELSTALGGDGRAKIVWDCYKLGIDPAHMYGSVIDLGYDDYESIMNQLPSQRRNQRLGLGTLNKLEASYQNSYGGQSNPGVKKIEGGVATLSFVSRSNDGTTKLLLKLSDGLEVETVIIPWKGKRSTLCISSQVGCRQGCTFCATGKMGKLRSLTADEILAQMFYAQKLCRLEELPAISNVVFMGMGEPSDNMLNVVRAAKALTTRSFFGLAAKKVTISTVAPTPECFMELAKAPCVLAWSVHAVRDDLRKRLVPTTKYTMVELRQGLIDALLTRPVNGRICMLEMALMRDVNDRIEHADDLVEFVQGIVDKVPGVKAHVNLIPFNDIGQSLYQRPLEEDVKAFLKHMQSKDVYTHVRATRGDEKTSACGQLATKKPKGLSRKATP</sequence>
<keyword evidence="5" id="KW-0489">Methyltransferase</keyword>
<dbReference type="InterPro" id="IPR007197">
    <property type="entry name" value="rSAM"/>
</dbReference>
<evidence type="ECO:0000256" key="9">
    <source>
        <dbReference type="ARBA" id="ARBA00023004"/>
    </source>
</evidence>
<feature type="region of interest" description="Disordered" evidence="11">
    <location>
        <begin position="466"/>
        <end position="487"/>
    </location>
</feature>
<dbReference type="GO" id="GO:0046872">
    <property type="term" value="F:metal ion binding"/>
    <property type="evidence" value="ECO:0007669"/>
    <property type="project" value="UniProtKB-KW"/>
</dbReference>
<dbReference type="AlphaFoldDB" id="A0A7S4EHD8"/>
<dbReference type="SFLD" id="SFLDS00029">
    <property type="entry name" value="Radical_SAM"/>
    <property type="match status" value="1"/>
</dbReference>
<accession>A0A7S4EHD8</accession>
<keyword evidence="8" id="KW-0479">Metal-binding</keyword>
<dbReference type="Gene3D" id="3.20.20.70">
    <property type="entry name" value="Aldolase class I"/>
    <property type="match status" value="1"/>
</dbReference>
<feature type="compositionally biased region" description="Low complexity" evidence="11">
    <location>
        <begin position="77"/>
        <end position="93"/>
    </location>
</feature>
<dbReference type="GO" id="GO:0051539">
    <property type="term" value="F:4 iron, 4 sulfur cluster binding"/>
    <property type="evidence" value="ECO:0007669"/>
    <property type="project" value="UniProtKB-KW"/>
</dbReference>
<evidence type="ECO:0000256" key="11">
    <source>
        <dbReference type="SAM" id="MobiDB-lite"/>
    </source>
</evidence>
<dbReference type="GO" id="GO:0030488">
    <property type="term" value="P:tRNA methylation"/>
    <property type="evidence" value="ECO:0007669"/>
    <property type="project" value="TreeGrafter"/>
</dbReference>
<evidence type="ECO:0000313" key="14">
    <source>
        <dbReference type="EMBL" id="CAE0713194.1"/>
    </source>
</evidence>
<organism evidence="14">
    <name type="scientific">Pseudo-nitzschia australis</name>
    <dbReference type="NCBI Taxonomy" id="44445"/>
    <lineage>
        <taxon>Eukaryota</taxon>
        <taxon>Sar</taxon>
        <taxon>Stramenopiles</taxon>
        <taxon>Ochrophyta</taxon>
        <taxon>Bacillariophyta</taxon>
        <taxon>Bacillariophyceae</taxon>
        <taxon>Bacillariophycidae</taxon>
        <taxon>Bacillariales</taxon>
        <taxon>Bacillariaceae</taxon>
        <taxon>Pseudo-nitzschia</taxon>
    </lineage>
</organism>
<dbReference type="EMBL" id="HBIX01007663">
    <property type="protein sequence ID" value="CAE0713194.1"/>
    <property type="molecule type" value="Transcribed_RNA"/>
</dbReference>
<keyword evidence="3" id="KW-0004">4Fe-4S</keyword>
<evidence type="ECO:0000256" key="5">
    <source>
        <dbReference type="ARBA" id="ARBA00022603"/>
    </source>
</evidence>
<evidence type="ECO:0000256" key="10">
    <source>
        <dbReference type="ARBA" id="ARBA00023014"/>
    </source>
</evidence>